<name>A0A317XTP6_9BASI</name>
<feature type="region of interest" description="Disordered" evidence="1">
    <location>
        <begin position="22"/>
        <end position="42"/>
    </location>
</feature>
<evidence type="ECO:0000256" key="1">
    <source>
        <dbReference type="SAM" id="MobiDB-lite"/>
    </source>
</evidence>
<gene>
    <name evidence="2" type="ORF">BCV70DRAFT_205082</name>
</gene>
<keyword evidence="3" id="KW-1185">Reference proteome</keyword>
<accession>A0A317XTP6</accession>
<organism evidence="2 3">
    <name type="scientific">Testicularia cyperi</name>
    <dbReference type="NCBI Taxonomy" id="1882483"/>
    <lineage>
        <taxon>Eukaryota</taxon>
        <taxon>Fungi</taxon>
        <taxon>Dikarya</taxon>
        <taxon>Basidiomycota</taxon>
        <taxon>Ustilaginomycotina</taxon>
        <taxon>Ustilaginomycetes</taxon>
        <taxon>Ustilaginales</taxon>
        <taxon>Anthracoideaceae</taxon>
        <taxon>Testicularia</taxon>
    </lineage>
</organism>
<evidence type="ECO:0000313" key="2">
    <source>
        <dbReference type="EMBL" id="PWZ01288.1"/>
    </source>
</evidence>
<dbReference type="AlphaFoldDB" id="A0A317XTP6"/>
<proteinExistence type="predicted"/>
<dbReference type="EMBL" id="KZ819190">
    <property type="protein sequence ID" value="PWZ01288.1"/>
    <property type="molecule type" value="Genomic_DNA"/>
</dbReference>
<dbReference type="InParanoid" id="A0A317XTP6"/>
<sequence length="113" mass="11513">MSNTINTNTRTYAAVAASSPLDSIKTPAASQRESSGPVPALADRSFPLGNSLDRLHRCAWPAELACQRSSPPADLCAARLPAAAAATANNADGAQSLAEPQAAAARVHQASFG</sequence>
<evidence type="ECO:0000313" key="3">
    <source>
        <dbReference type="Proteomes" id="UP000246740"/>
    </source>
</evidence>
<reference evidence="2 3" key="1">
    <citation type="journal article" date="2018" name="Mol. Biol. Evol.">
        <title>Broad Genomic Sampling Reveals a Smut Pathogenic Ancestry of the Fungal Clade Ustilaginomycotina.</title>
        <authorList>
            <person name="Kijpornyongpan T."/>
            <person name="Mondo S.J."/>
            <person name="Barry K."/>
            <person name="Sandor L."/>
            <person name="Lee J."/>
            <person name="Lipzen A."/>
            <person name="Pangilinan J."/>
            <person name="LaButti K."/>
            <person name="Hainaut M."/>
            <person name="Henrissat B."/>
            <person name="Grigoriev I.V."/>
            <person name="Spatafora J.W."/>
            <person name="Aime M.C."/>
        </authorList>
    </citation>
    <scope>NUCLEOTIDE SEQUENCE [LARGE SCALE GENOMIC DNA]</scope>
    <source>
        <strain evidence="2 3">MCA 3645</strain>
    </source>
</reference>
<dbReference type="Proteomes" id="UP000246740">
    <property type="component" value="Unassembled WGS sequence"/>
</dbReference>
<protein>
    <submittedName>
        <fullName evidence="2">Uncharacterized protein</fullName>
    </submittedName>
</protein>